<dbReference type="GO" id="GO:0022625">
    <property type="term" value="C:cytosolic large ribosomal subunit"/>
    <property type="evidence" value="ECO:0007669"/>
    <property type="project" value="TreeGrafter"/>
</dbReference>
<gene>
    <name evidence="5" type="primary">Rpl14e</name>
</gene>
<dbReference type="PANTHER" id="PTHR11127">
    <property type="entry name" value="60S RIBOSOMAL PROTEIN L14"/>
    <property type="match status" value="1"/>
</dbReference>
<dbReference type="CDD" id="cd23702">
    <property type="entry name" value="eL14"/>
    <property type="match status" value="1"/>
</dbReference>
<dbReference type="GO" id="GO:0003735">
    <property type="term" value="F:structural constituent of ribosome"/>
    <property type="evidence" value="ECO:0007669"/>
    <property type="project" value="InterPro"/>
</dbReference>
<evidence type="ECO:0000256" key="1">
    <source>
        <dbReference type="ARBA" id="ARBA00006592"/>
    </source>
</evidence>
<dbReference type="EMBL" id="KX235454">
    <property type="protein sequence ID" value="ANM86183.1"/>
    <property type="molecule type" value="mRNA"/>
</dbReference>
<evidence type="ECO:0000256" key="3">
    <source>
        <dbReference type="ARBA" id="ARBA00023274"/>
    </source>
</evidence>
<dbReference type="Gene3D" id="6.10.250.2270">
    <property type="match status" value="1"/>
</dbReference>
<dbReference type="Pfam" id="PF01929">
    <property type="entry name" value="Ribosomal_L14e"/>
    <property type="match status" value="1"/>
</dbReference>
<dbReference type="GO" id="GO:0003723">
    <property type="term" value="F:RNA binding"/>
    <property type="evidence" value="ECO:0007669"/>
    <property type="project" value="InterPro"/>
</dbReference>
<dbReference type="AlphaFoldDB" id="A0A192ZI27"/>
<keyword evidence="3" id="KW-0687">Ribonucleoprotein</keyword>
<feature type="domain" description="Large ribosomal subunit protein eL14" evidence="4">
    <location>
        <begin position="48"/>
        <end position="122"/>
    </location>
</feature>
<comment type="similarity">
    <text evidence="1">Belongs to the eukaryotic ribosomal protein eL14 family.</text>
</comment>
<dbReference type="InterPro" id="IPR008991">
    <property type="entry name" value="Translation_prot_SH3-like_sf"/>
</dbReference>
<evidence type="ECO:0000259" key="4">
    <source>
        <dbReference type="Pfam" id="PF01929"/>
    </source>
</evidence>
<dbReference type="InterPro" id="IPR014722">
    <property type="entry name" value="Rib_uL2_dom2"/>
</dbReference>
<sequence>MPFKRFVQLGRVCYGQFGPAEGKLCVVINILDQNRVLVDGPEATTGVKRQIYPLRWLMLTDYIVDIGVEPKHATLVKAFEKAEVEKKWKASAWGKKVMAREIKAKMTDFDRFKVHVLKKKRNQLVARELKKLKKAAKN</sequence>
<keyword evidence="2 5" id="KW-0689">Ribosomal protein</keyword>
<dbReference type="Gene3D" id="2.30.30.30">
    <property type="match status" value="1"/>
</dbReference>
<protein>
    <submittedName>
        <fullName evidence="5">60S ribosomal protein L14-1</fullName>
    </submittedName>
</protein>
<accession>A0A192ZI27</accession>
<dbReference type="SUPFAM" id="SSF50104">
    <property type="entry name" value="Translation proteins SH3-like domain"/>
    <property type="match status" value="1"/>
</dbReference>
<proteinExistence type="evidence at transcript level"/>
<name>A0A192ZI27_9EUKA</name>
<organism evidence="5">
    <name type="scientific">Stygiella incarcerata</name>
    <dbReference type="NCBI Taxonomy" id="1712417"/>
    <lineage>
        <taxon>Eukaryota</taxon>
        <taxon>Discoba</taxon>
        <taxon>Jakobida</taxon>
        <taxon>Andalucina</taxon>
        <taxon>Stygiellidae</taxon>
        <taxon>Stygiella</taxon>
    </lineage>
</organism>
<dbReference type="GO" id="GO:0006412">
    <property type="term" value="P:translation"/>
    <property type="evidence" value="ECO:0007669"/>
    <property type="project" value="InterPro"/>
</dbReference>
<dbReference type="PANTHER" id="PTHR11127:SF2">
    <property type="entry name" value="LARGE RIBOSOMAL SUBUNIT PROTEIN EL14"/>
    <property type="match status" value="1"/>
</dbReference>
<dbReference type="InterPro" id="IPR002784">
    <property type="entry name" value="Ribosomal_eL14_dom"/>
</dbReference>
<dbReference type="InterPro" id="IPR039660">
    <property type="entry name" value="Ribosomal_eL14"/>
</dbReference>
<reference evidence="5" key="1">
    <citation type="submission" date="2016-05" db="EMBL/GenBank/DDBJ databases">
        <title>Novel hydrogenosomes in the microaerophilic jakobid Stygiella incarcerata.</title>
        <authorList>
            <person name="Leger M.M."/>
            <person name="Eme L."/>
            <person name="Hug L.A."/>
            <person name="Roger A.J."/>
        </authorList>
    </citation>
    <scope>NUCLEOTIDE SEQUENCE</scope>
</reference>
<dbReference type="GO" id="GO:0042273">
    <property type="term" value="P:ribosomal large subunit biogenesis"/>
    <property type="evidence" value="ECO:0007669"/>
    <property type="project" value="TreeGrafter"/>
</dbReference>
<evidence type="ECO:0000313" key="5">
    <source>
        <dbReference type="EMBL" id="ANM86183.1"/>
    </source>
</evidence>
<evidence type="ECO:0000256" key="2">
    <source>
        <dbReference type="ARBA" id="ARBA00022980"/>
    </source>
</evidence>